<protein>
    <submittedName>
        <fullName evidence="2">Uncharacterized protein</fullName>
    </submittedName>
</protein>
<dbReference type="EMBL" id="JACJTE010000145">
    <property type="protein sequence ID" value="MBD2566128.1"/>
    <property type="molecule type" value="Genomic_DNA"/>
</dbReference>
<feature type="transmembrane region" description="Helical" evidence="1">
    <location>
        <begin position="76"/>
        <end position="100"/>
    </location>
</feature>
<feature type="transmembrane region" description="Helical" evidence="1">
    <location>
        <begin position="12"/>
        <end position="33"/>
    </location>
</feature>
<dbReference type="RefSeq" id="WP_190902045.1">
    <property type="nucleotide sequence ID" value="NZ_JACJTE010000145.1"/>
</dbReference>
<keyword evidence="1" id="KW-1133">Transmembrane helix</keyword>
<feature type="transmembrane region" description="Helical" evidence="1">
    <location>
        <begin position="39"/>
        <end position="64"/>
    </location>
</feature>
<organism evidence="2 3">
    <name type="scientific">Nostoc linckia FACHB-391</name>
    <dbReference type="NCBI Taxonomy" id="2692906"/>
    <lineage>
        <taxon>Bacteria</taxon>
        <taxon>Bacillati</taxon>
        <taxon>Cyanobacteriota</taxon>
        <taxon>Cyanophyceae</taxon>
        <taxon>Nostocales</taxon>
        <taxon>Nostocaceae</taxon>
        <taxon>Nostoc</taxon>
    </lineage>
</organism>
<proteinExistence type="predicted"/>
<reference evidence="2 3" key="1">
    <citation type="journal article" date="2020" name="ISME J.">
        <title>Comparative genomics reveals insights into cyanobacterial evolution and habitat adaptation.</title>
        <authorList>
            <person name="Chen M.Y."/>
            <person name="Teng W.K."/>
            <person name="Zhao L."/>
            <person name="Hu C.X."/>
            <person name="Zhou Y.K."/>
            <person name="Han B.P."/>
            <person name="Song L.R."/>
            <person name="Shu W.S."/>
        </authorList>
    </citation>
    <scope>NUCLEOTIDE SEQUENCE [LARGE SCALE GENOMIC DNA]</scope>
    <source>
        <strain evidence="2 3">FACHB-391</strain>
    </source>
</reference>
<gene>
    <name evidence="2" type="ORF">H6G95_37425</name>
</gene>
<evidence type="ECO:0000313" key="2">
    <source>
        <dbReference type="EMBL" id="MBD2566128.1"/>
    </source>
</evidence>
<keyword evidence="1" id="KW-0812">Transmembrane</keyword>
<dbReference type="Proteomes" id="UP000604661">
    <property type="component" value="Unassembled WGS sequence"/>
</dbReference>
<keyword evidence="1" id="KW-0472">Membrane</keyword>
<evidence type="ECO:0000313" key="3">
    <source>
        <dbReference type="Proteomes" id="UP000604661"/>
    </source>
</evidence>
<name>A0ABR8F7E8_NOSLI</name>
<sequence>MQNNQTSLIKLSFVGYAVCGVGLSMLMGFLSVASPVSQYILWFIGIISICCIFLGLFNFAGLVVKGFGFNRKTFTIGLMPGVIFLFVFLMLVCAGVALGVR</sequence>
<comment type="caution">
    <text evidence="2">The sequence shown here is derived from an EMBL/GenBank/DDBJ whole genome shotgun (WGS) entry which is preliminary data.</text>
</comment>
<evidence type="ECO:0000256" key="1">
    <source>
        <dbReference type="SAM" id="Phobius"/>
    </source>
</evidence>
<keyword evidence="3" id="KW-1185">Reference proteome</keyword>
<accession>A0ABR8F7E8</accession>